<dbReference type="AlphaFoldDB" id="A0A1H2D1R0"/>
<keyword evidence="2" id="KW-0472">Membrane</keyword>
<evidence type="ECO:0000313" key="4">
    <source>
        <dbReference type="Proteomes" id="UP000198688"/>
    </source>
</evidence>
<feature type="transmembrane region" description="Helical" evidence="2">
    <location>
        <begin position="94"/>
        <end position="115"/>
    </location>
</feature>
<sequence length="212" mass="23392">MLCSLGRQLTADSQAASSNPTRTIREDERRIERRRCCGRYDPAHEIHGAHLLEDEMRQQRWFRIAALAVALFVINVIARLVIRFSSDSADDSASGFASIAMFTVIALVLAVLTFIRSQRVKPGDWLPDVGFGALAGLALTVLVGPFVSGESPFEGGADNFFAQVWLFAACGIAGTLIGYWVAVMLGRDHRSRALKAFTQARTERPRRVVGRR</sequence>
<evidence type="ECO:0000256" key="2">
    <source>
        <dbReference type="SAM" id="Phobius"/>
    </source>
</evidence>
<proteinExistence type="predicted"/>
<keyword evidence="2" id="KW-0812">Transmembrane</keyword>
<feature type="transmembrane region" description="Helical" evidence="2">
    <location>
        <begin position="160"/>
        <end position="185"/>
    </location>
</feature>
<feature type="transmembrane region" description="Helical" evidence="2">
    <location>
        <begin position="127"/>
        <end position="148"/>
    </location>
</feature>
<feature type="compositionally biased region" description="Polar residues" evidence="1">
    <location>
        <begin position="10"/>
        <end position="20"/>
    </location>
</feature>
<keyword evidence="2" id="KW-1133">Transmembrane helix</keyword>
<name>A0A1H2D1R0_9ACTN</name>
<dbReference type="STRING" id="113562.SAMN04489716_7708"/>
<feature type="region of interest" description="Disordered" evidence="1">
    <location>
        <begin position="1"/>
        <end position="27"/>
    </location>
</feature>
<dbReference type="EMBL" id="LT629758">
    <property type="protein sequence ID" value="SDT76710.1"/>
    <property type="molecule type" value="Genomic_DNA"/>
</dbReference>
<feature type="transmembrane region" description="Helical" evidence="2">
    <location>
        <begin position="61"/>
        <end position="82"/>
    </location>
</feature>
<dbReference type="Proteomes" id="UP000198688">
    <property type="component" value="Chromosome I"/>
</dbReference>
<keyword evidence="4" id="KW-1185">Reference proteome</keyword>
<organism evidence="3 4">
    <name type="scientific">Actinoplanes derwentensis</name>
    <dbReference type="NCBI Taxonomy" id="113562"/>
    <lineage>
        <taxon>Bacteria</taxon>
        <taxon>Bacillati</taxon>
        <taxon>Actinomycetota</taxon>
        <taxon>Actinomycetes</taxon>
        <taxon>Micromonosporales</taxon>
        <taxon>Micromonosporaceae</taxon>
        <taxon>Actinoplanes</taxon>
    </lineage>
</organism>
<protein>
    <submittedName>
        <fullName evidence="3">Uncharacterized protein</fullName>
    </submittedName>
</protein>
<evidence type="ECO:0000256" key="1">
    <source>
        <dbReference type="SAM" id="MobiDB-lite"/>
    </source>
</evidence>
<reference evidence="3 4" key="1">
    <citation type="submission" date="2016-10" db="EMBL/GenBank/DDBJ databases">
        <authorList>
            <person name="de Groot N.N."/>
        </authorList>
    </citation>
    <scope>NUCLEOTIDE SEQUENCE [LARGE SCALE GENOMIC DNA]</scope>
    <source>
        <strain evidence="3 4">DSM 43941</strain>
    </source>
</reference>
<evidence type="ECO:0000313" key="3">
    <source>
        <dbReference type="EMBL" id="SDT76710.1"/>
    </source>
</evidence>
<accession>A0A1H2D1R0</accession>
<gene>
    <name evidence="3" type="ORF">SAMN04489716_7708</name>
</gene>